<evidence type="ECO:0000259" key="12">
    <source>
        <dbReference type="Pfam" id="PF01648"/>
    </source>
</evidence>
<evidence type="ECO:0000256" key="1">
    <source>
        <dbReference type="ARBA" id="ARBA00003937"/>
    </source>
</evidence>
<accession>A0ABZ0MSW1</accession>
<sequence>MFTSQLSHSSSDFVVRSETGFITPFPAIAYCKLAFDTASYRDALFSEYAIPFPTALDKAVVKRRAEYLAARYAARQLLQNAGCDGHVGTSPGREPVWPAGWCGSLSHTSGHAIAIIAPRNAGLTPGIDIEMFDARAMRETAEMFTSPEERRLLAACGLAYETALLIVFSAKESLFKALYPEVKCFFGFEAARICSIDTAAQSFTLELTQLLTPERKQGCQFNGQYLIEENRVITLIA</sequence>
<feature type="domain" description="4'-phosphopantetheinyl transferase N-terminal" evidence="13">
    <location>
        <begin position="55"/>
        <end position="117"/>
    </location>
</feature>
<organism evidence="14 15">
    <name type="scientific">Kosakonia sacchari</name>
    <dbReference type="NCBI Taxonomy" id="1158459"/>
    <lineage>
        <taxon>Bacteria</taxon>
        <taxon>Pseudomonadati</taxon>
        <taxon>Pseudomonadota</taxon>
        <taxon>Gammaproteobacteria</taxon>
        <taxon>Enterobacterales</taxon>
        <taxon>Enterobacteriaceae</taxon>
        <taxon>Kosakonia</taxon>
    </lineage>
</organism>
<dbReference type="RefSeq" id="WP_305735007.1">
    <property type="nucleotide sequence ID" value="NZ_CP137744.1"/>
</dbReference>
<dbReference type="SUPFAM" id="SSF56214">
    <property type="entry name" value="4'-phosphopantetheinyl transferase"/>
    <property type="match status" value="1"/>
</dbReference>
<dbReference type="EMBL" id="CP137744">
    <property type="protein sequence ID" value="WOZ78152.1"/>
    <property type="molecule type" value="Genomic_DNA"/>
</dbReference>
<evidence type="ECO:0000256" key="6">
    <source>
        <dbReference type="ARBA" id="ARBA00022679"/>
    </source>
</evidence>
<name>A0ABZ0MSW1_9ENTR</name>
<evidence type="ECO:0000256" key="7">
    <source>
        <dbReference type="ARBA" id="ARBA00023191"/>
    </source>
</evidence>
<comment type="similarity">
    <text evidence="3">Belongs to the P-Pant transferase superfamily. EntD family.</text>
</comment>
<evidence type="ECO:0000256" key="2">
    <source>
        <dbReference type="ARBA" id="ARBA00004993"/>
    </source>
</evidence>
<keyword evidence="7" id="KW-0259">Enterobactin biosynthesis</keyword>
<comment type="subunit">
    <text evidence="4">EntB, EntD, EntE, and EntF form a multienzyme complex called enterobactin synthase.</text>
</comment>
<comment type="pathway">
    <text evidence="2">Siderophore biosynthesis; enterobactin biosynthesis.</text>
</comment>
<proteinExistence type="inferred from homology"/>
<dbReference type="InterPro" id="IPR003542">
    <property type="entry name" value="Enbac_synth_compD-like"/>
</dbReference>
<dbReference type="PANTHER" id="PTHR38096">
    <property type="entry name" value="ENTEROBACTIN SYNTHASE COMPONENT D"/>
    <property type="match status" value="1"/>
</dbReference>
<dbReference type="PRINTS" id="PR01399">
    <property type="entry name" value="ENTSNTHTASED"/>
</dbReference>
<reference evidence="14 15" key="1">
    <citation type="submission" date="2023-10" db="EMBL/GenBank/DDBJ databases">
        <title>Genome sequencing of the isolated polysaccharide-producing bacterium Kosakonia sacchari KS2022.</title>
        <authorList>
            <person name="Yi X."/>
        </authorList>
    </citation>
    <scope>NUCLEOTIDE SEQUENCE [LARGE SCALE GENOMIC DNA]</scope>
    <source>
        <strain evidence="14 15">KS2022</strain>
    </source>
</reference>
<evidence type="ECO:0000256" key="11">
    <source>
        <dbReference type="ARBA" id="ARBA00049191"/>
    </source>
</evidence>
<dbReference type="Pfam" id="PF01648">
    <property type="entry name" value="ACPS"/>
    <property type="match status" value="1"/>
</dbReference>
<evidence type="ECO:0000256" key="10">
    <source>
        <dbReference type="ARBA" id="ARBA00049176"/>
    </source>
</evidence>
<feature type="domain" description="4'-phosphopantetheinyl transferase" evidence="12">
    <location>
        <begin position="126"/>
        <end position="211"/>
    </location>
</feature>
<comment type="function">
    <text evidence="1">Involved in the biosynthesis of the siderophore enterobactin (enterochelin), which is a macrocyclic trimeric lactone of N-(2,3-dihydroxybenzoyl)-serine. The serine trilactone serves as a scaffolding for the three catechol functionalities that provide hexadentate coordination for the tightly ligated iron(2+) atoms. Plays an essential role in the assembly of the enterobactin by catalyzing the transfer of the 4'-phosphopantetheine (Ppant) moiety from coenzyme A to the apo-domains of both EntB (ArCP domain) and EntF (PCP domain) to yield their holo-forms which make them competent for the activation of 2,3-dihydroxybenzoate (DHB) and L-serine, respectively.</text>
</comment>
<keyword evidence="6 14" id="KW-0808">Transferase</keyword>
<evidence type="ECO:0000256" key="3">
    <source>
        <dbReference type="ARBA" id="ARBA00008342"/>
    </source>
</evidence>
<evidence type="ECO:0000313" key="14">
    <source>
        <dbReference type="EMBL" id="WOZ78152.1"/>
    </source>
</evidence>
<dbReference type="Proteomes" id="UP001302368">
    <property type="component" value="Chromosome"/>
</dbReference>
<dbReference type="Pfam" id="PF17837">
    <property type="entry name" value="4PPT_N"/>
    <property type="match status" value="1"/>
</dbReference>
<evidence type="ECO:0000256" key="5">
    <source>
        <dbReference type="ARBA" id="ARBA00019087"/>
    </source>
</evidence>
<evidence type="ECO:0000256" key="4">
    <source>
        <dbReference type="ARBA" id="ARBA00011503"/>
    </source>
</evidence>
<dbReference type="InterPro" id="IPR037143">
    <property type="entry name" value="4-PPantetheinyl_Trfase_dom_sf"/>
</dbReference>
<protein>
    <recommendedName>
        <fullName evidence="5">Enterobactin synthase component D</fullName>
    </recommendedName>
    <alternativeName>
        <fullName evidence="8">4'-phosphopantetheinyl transferase EntD</fullName>
    </alternativeName>
    <alternativeName>
        <fullName evidence="9">Enterochelin synthase D</fullName>
    </alternativeName>
</protein>
<dbReference type="GO" id="GO:0016740">
    <property type="term" value="F:transferase activity"/>
    <property type="evidence" value="ECO:0007669"/>
    <property type="project" value="UniProtKB-KW"/>
</dbReference>
<evidence type="ECO:0000313" key="15">
    <source>
        <dbReference type="Proteomes" id="UP001302368"/>
    </source>
</evidence>
<evidence type="ECO:0000259" key="13">
    <source>
        <dbReference type="Pfam" id="PF17837"/>
    </source>
</evidence>
<keyword evidence="15" id="KW-1185">Reference proteome</keyword>
<evidence type="ECO:0000256" key="8">
    <source>
        <dbReference type="ARBA" id="ARBA00029894"/>
    </source>
</evidence>
<dbReference type="InterPro" id="IPR041354">
    <property type="entry name" value="4PPT_N"/>
</dbReference>
<evidence type="ECO:0000256" key="9">
    <source>
        <dbReference type="ARBA" id="ARBA00031996"/>
    </source>
</evidence>
<gene>
    <name evidence="14" type="ORF">Q8Y70_03500</name>
</gene>
<comment type="catalytic activity">
    <reaction evidence="10">
        <text>apo-[aryl-carrier protein] + CoA = holo-[aryl-carrier protein] + adenosine 3',5'-bisphosphate + H(+)</text>
        <dbReference type="Rhea" id="RHEA:48404"/>
        <dbReference type="Rhea" id="RHEA-COMP:15903"/>
        <dbReference type="Rhea" id="RHEA-COMP:17557"/>
        <dbReference type="ChEBI" id="CHEBI:15378"/>
        <dbReference type="ChEBI" id="CHEBI:29999"/>
        <dbReference type="ChEBI" id="CHEBI:57287"/>
        <dbReference type="ChEBI" id="CHEBI:58343"/>
        <dbReference type="ChEBI" id="CHEBI:64479"/>
    </reaction>
</comment>
<dbReference type="InterPro" id="IPR008278">
    <property type="entry name" value="4-PPantetheinyl_Trfase_dom"/>
</dbReference>
<comment type="catalytic activity">
    <reaction evidence="11">
        <text>apo-[peptidyl-carrier protein] + CoA = holo-[peptidyl-carrier protein] + adenosine 3',5'-bisphosphate + H(+)</text>
        <dbReference type="Rhea" id="RHEA:46228"/>
        <dbReference type="Rhea" id="RHEA-COMP:11479"/>
        <dbReference type="Rhea" id="RHEA-COMP:11480"/>
        <dbReference type="ChEBI" id="CHEBI:15378"/>
        <dbReference type="ChEBI" id="CHEBI:29999"/>
        <dbReference type="ChEBI" id="CHEBI:57287"/>
        <dbReference type="ChEBI" id="CHEBI:58343"/>
        <dbReference type="ChEBI" id="CHEBI:64479"/>
    </reaction>
</comment>
<dbReference type="PANTHER" id="PTHR38096:SF1">
    <property type="entry name" value="ENTEROBACTIN SYNTHASE COMPONENT D"/>
    <property type="match status" value="1"/>
</dbReference>